<dbReference type="GeneID" id="5234649"/>
<keyword evidence="5" id="KW-0049">Antioxidant</keyword>
<dbReference type="CDD" id="cd03017">
    <property type="entry name" value="PRX_BCP"/>
    <property type="match status" value="1"/>
</dbReference>
<evidence type="ECO:0000256" key="7">
    <source>
        <dbReference type="ARBA" id="ARBA00023157"/>
    </source>
</evidence>
<feature type="domain" description="Thioredoxin" evidence="15">
    <location>
        <begin position="56"/>
        <end position="203"/>
    </location>
</feature>
<evidence type="ECO:0000256" key="1">
    <source>
        <dbReference type="ARBA" id="ARBA00004123"/>
    </source>
</evidence>
<dbReference type="EC" id="1.11.1.24" evidence="3"/>
<sequence>MTELRRSARVASRSSTTQEEPATVTQPPVKKAKVESNGNEKTNASAADYSEDSSEIQIGDNIPDITLLNQDNKEVNLSSVAADHKYVVIFAYPKASTPGCTRQVCGFQKNYKFLHDNNVAVFGLSADEPKAQKSFQTKQGAEYDLLSDPKKELIGVLGAKKQPTGTKRSHWIFKDGALVVKKIQISPEQSIDGAKEEIEKYIAEEGEENGSKEDGASAEKDTKTANGQDSDAGDAATLKPEAGVGAQENGGYEEDVEDDATLKDPIVSDAVKDVENKAATGEYDNLKKEAAAETEGADSAKGPVDQVVEDAIKDAEEKI</sequence>
<dbReference type="InterPro" id="IPR036249">
    <property type="entry name" value="Thioredoxin-like_sf"/>
</dbReference>
<evidence type="ECO:0000256" key="11">
    <source>
        <dbReference type="ARBA" id="ARBA00038489"/>
    </source>
</evidence>
<feature type="compositionally biased region" description="Basic and acidic residues" evidence="14">
    <location>
        <begin position="204"/>
        <end position="223"/>
    </location>
</feature>
<comment type="subcellular location">
    <subcellularLocation>
        <location evidence="1">Nucleus</location>
    </subcellularLocation>
</comment>
<dbReference type="EMBL" id="CH981525">
    <property type="protein sequence ID" value="EDK44080.1"/>
    <property type="molecule type" value="Genomic_DNA"/>
</dbReference>
<keyword evidence="17" id="KW-1185">Reference proteome</keyword>
<name>A5DY22_LODEL</name>
<keyword evidence="6" id="KW-0560">Oxidoreductase</keyword>
<dbReference type="GO" id="GO:0034599">
    <property type="term" value="P:cellular response to oxidative stress"/>
    <property type="evidence" value="ECO:0007669"/>
    <property type="project" value="TreeGrafter"/>
</dbReference>
<dbReference type="STRING" id="379508.A5DY22"/>
<comment type="catalytic activity">
    <reaction evidence="12">
        <text>a hydroperoxide + [thioredoxin]-dithiol = an alcohol + [thioredoxin]-disulfide + H2O</text>
        <dbReference type="Rhea" id="RHEA:62620"/>
        <dbReference type="Rhea" id="RHEA-COMP:10698"/>
        <dbReference type="Rhea" id="RHEA-COMP:10700"/>
        <dbReference type="ChEBI" id="CHEBI:15377"/>
        <dbReference type="ChEBI" id="CHEBI:29950"/>
        <dbReference type="ChEBI" id="CHEBI:30879"/>
        <dbReference type="ChEBI" id="CHEBI:35924"/>
        <dbReference type="ChEBI" id="CHEBI:50058"/>
        <dbReference type="EC" id="1.11.1.24"/>
    </reaction>
</comment>
<reference evidence="16 17" key="1">
    <citation type="journal article" date="2009" name="Nature">
        <title>Evolution of pathogenicity and sexual reproduction in eight Candida genomes.</title>
        <authorList>
            <person name="Butler G."/>
            <person name="Rasmussen M.D."/>
            <person name="Lin M.F."/>
            <person name="Santos M.A."/>
            <person name="Sakthikumar S."/>
            <person name="Munro C.A."/>
            <person name="Rheinbay E."/>
            <person name="Grabherr M."/>
            <person name="Forche A."/>
            <person name="Reedy J.L."/>
            <person name="Agrafioti I."/>
            <person name="Arnaud M.B."/>
            <person name="Bates S."/>
            <person name="Brown A.J."/>
            <person name="Brunke S."/>
            <person name="Costanzo M.C."/>
            <person name="Fitzpatrick D.A."/>
            <person name="de Groot P.W."/>
            <person name="Harris D."/>
            <person name="Hoyer L.L."/>
            <person name="Hube B."/>
            <person name="Klis F.M."/>
            <person name="Kodira C."/>
            <person name="Lennard N."/>
            <person name="Logue M.E."/>
            <person name="Martin R."/>
            <person name="Neiman A.M."/>
            <person name="Nikolaou E."/>
            <person name="Quail M.A."/>
            <person name="Quinn J."/>
            <person name="Santos M.C."/>
            <person name="Schmitzberger F.F."/>
            <person name="Sherlock G."/>
            <person name="Shah P."/>
            <person name="Silverstein K.A."/>
            <person name="Skrzypek M.S."/>
            <person name="Soll D."/>
            <person name="Staggs R."/>
            <person name="Stansfield I."/>
            <person name="Stumpf M.P."/>
            <person name="Sudbery P.E."/>
            <person name="Srikantha T."/>
            <person name="Zeng Q."/>
            <person name="Berman J."/>
            <person name="Berriman M."/>
            <person name="Heitman J."/>
            <person name="Gow N.A."/>
            <person name="Lorenz M.C."/>
            <person name="Birren B.W."/>
            <person name="Kellis M."/>
            <person name="Cuomo C.A."/>
        </authorList>
    </citation>
    <scope>NUCLEOTIDE SEQUENCE [LARGE SCALE GENOMIC DNA]</scope>
    <source>
        <strain evidence="17">ATCC 11503 / BCRC 21390 / CBS 2605 / JCM 1781 / NBRC 1676 / NRRL YB-4239</strain>
    </source>
</reference>
<gene>
    <name evidence="16" type="ORF">LELG_02259</name>
</gene>
<evidence type="ECO:0000256" key="2">
    <source>
        <dbReference type="ARBA" id="ARBA00011245"/>
    </source>
</evidence>
<dbReference type="GO" id="GO:0045454">
    <property type="term" value="P:cell redox homeostasis"/>
    <property type="evidence" value="ECO:0007669"/>
    <property type="project" value="TreeGrafter"/>
</dbReference>
<dbReference type="eggNOG" id="KOG0855">
    <property type="taxonomic scope" value="Eukaryota"/>
</dbReference>
<evidence type="ECO:0000256" key="6">
    <source>
        <dbReference type="ARBA" id="ARBA00023002"/>
    </source>
</evidence>
<dbReference type="PROSITE" id="PS51352">
    <property type="entry name" value="THIOREDOXIN_2"/>
    <property type="match status" value="1"/>
</dbReference>
<evidence type="ECO:0000256" key="9">
    <source>
        <dbReference type="ARBA" id="ARBA00023284"/>
    </source>
</evidence>
<evidence type="ECO:0000259" key="15">
    <source>
        <dbReference type="PROSITE" id="PS51352"/>
    </source>
</evidence>
<proteinExistence type="inferred from homology"/>
<dbReference type="GO" id="GO:0008379">
    <property type="term" value="F:thioredoxin peroxidase activity"/>
    <property type="evidence" value="ECO:0007669"/>
    <property type="project" value="TreeGrafter"/>
</dbReference>
<evidence type="ECO:0000256" key="5">
    <source>
        <dbReference type="ARBA" id="ARBA00022862"/>
    </source>
</evidence>
<dbReference type="OrthoDB" id="338622at2759"/>
<dbReference type="FunCoup" id="A5DY22">
    <property type="interactions" value="27"/>
</dbReference>
<dbReference type="Proteomes" id="UP000001996">
    <property type="component" value="Unassembled WGS sequence"/>
</dbReference>
<dbReference type="HOGENOM" id="CLU_042529_2_1_1"/>
<feature type="region of interest" description="Disordered" evidence="14">
    <location>
        <begin position="1"/>
        <end position="54"/>
    </location>
</feature>
<dbReference type="Gene3D" id="3.40.30.10">
    <property type="entry name" value="Glutaredoxin"/>
    <property type="match status" value="1"/>
</dbReference>
<evidence type="ECO:0000256" key="3">
    <source>
        <dbReference type="ARBA" id="ARBA00013017"/>
    </source>
</evidence>
<keyword evidence="4" id="KW-0575">Peroxidase</keyword>
<feature type="compositionally biased region" description="Polar residues" evidence="14">
    <location>
        <begin position="16"/>
        <end position="26"/>
    </location>
</feature>
<evidence type="ECO:0000256" key="13">
    <source>
        <dbReference type="ARBA" id="ARBA00077538"/>
    </source>
</evidence>
<dbReference type="PANTHER" id="PTHR42801">
    <property type="entry name" value="THIOREDOXIN-DEPENDENT PEROXIDE REDUCTASE"/>
    <property type="match status" value="1"/>
</dbReference>
<evidence type="ECO:0000256" key="4">
    <source>
        <dbReference type="ARBA" id="ARBA00022559"/>
    </source>
</evidence>
<protein>
    <recommendedName>
        <fullName evidence="3">thioredoxin-dependent peroxiredoxin</fullName>
        <ecNumber evidence="3">1.11.1.24</ecNumber>
    </recommendedName>
    <alternativeName>
        <fullName evidence="13">Nuclear thiol peroxidase</fullName>
    </alternativeName>
    <alternativeName>
        <fullName evidence="10">Thioredoxin peroxidase</fullName>
    </alternativeName>
</protein>
<dbReference type="FunFam" id="3.40.30.10:FF:000157">
    <property type="entry name" value="DOT5p Nuclear thiol peroxidase"/>
    <property type="match status" value="1"/>
</dbReference>
<dbReference type="SUPFAM" id="SSF52833">
    <property type="entry name" value="Thioredoxin-like"/>
    <property type="match status" value="1"/>
</dbReference>
<dbReference type="SMR" id="A5DY22"/>
<dbReference type="InterPro" id="IPR013766">
    <property type="entry name" value="Thioredoxin_domain"/>
</dbReference>
<evidence type="ECO:0000256" key="8">
    <source>
        <dbReference type="ARBA" id="ARBA00023242"/>
    </source>
</evidence>
<accession>A5DY22</accession>
<evidence type="ECO:0000256" key="12">
    <source>
        <dbReference type="ARBA" id="ARBA00049091"/>
    </source>
</evidence>
<keyword evidence="8" id="KW-0539">Nucleus</keyword>
<dbReference type="KEGG" id="lel:PVL30_002276"/>
<organism evidence="16 17">
    <name type="scientific">Lodderomyces elongisporus (strain ATCC 11503 / CBS 2605 / JCM 1781 / NBRC 1676 / NRRL YB-4239)</name>
    <name type="common">Yeast</name>
    <name type="synonym">Saccharomyces elongisporus</name>
    <dbReference type="NCBI Taxonomy" id="379508"/>
    <lineage>
        <taxon>Eukaryota</taxon>
        <taxon>Fungi</taxon>
        <taxon>Dikarya</taxon>
        <taxon>Ascomycota</taxon>
        <taxon>Saccharomycotina</taxon>
        <taxon>Pichiomycetes</taxon>
        <taxon>Debaryomycetaceae</taxon>
        <taxon>Candida/Lodderomyces clade</taxon>
        <taxon>Lodderomyces</taxon>
    </lineage>
</organism>
<dbReference type="GO" id="GO:0005634">
    <property type="term" value="C:nucleus"/>
    <property type="evidence" value="ECO:0007669"/>
    <property type="project" value="UniProtKB-SubCell"/>
</dbReference>
<dbReference type="GO" id="GO:0005737">
    <property type="term" value="C:cytoplasm"/>
    <property type="evidence" value="ECO:0007669"/>
    <property type="project" value="TreeGrafter"/>
</dbReference>
<evidence type="ECO:0000256" key="10">
    <source>
        <dbReference type="ARBA" id="ARBA00032824"/>
    </source>
</evidence>
<dbReference type="Pfam" id="PF00578">
    <property type="entry name" value="AhpC-TSA"/>
    <property type="match status" value="1"/>
</dbReference>
<dbReference type="PANTHER" id="PTHR42801:SF23">
    <property type="entry name" value="PEROXIREDOXIN DOT5"/>
    <property type="match status" value="1"/>
</dbReference>
<keyword evidence="7" id="KW-1015">Disulfide bond</keyword>
<evidence type="ECO:0000256" key="14">
    <source>
        <dbReference type="SAM" id="MobiDB-lite"/>
    </source>
</evidence>
<evidence type="ECO:0000313" key="17">
    <source>
        <dbReference type="Proteomes" id="UP000001996"/>
    </source>
</evidence>
<dbReference type="AlphaFoldDB" id="A5DY22"/>
<feature type="region of interest" description="Disordered" evidence="14">
    <location>
        <begin position="204"/>
        <end position="305"/>
    </location>
</feature>
<keyword evidence="9" id="KW-0676">Redox-active center</keyword>
<dbReference type="InParanoid" id="A5DY22"/>
<dbReference type="InterPro" id="IPR050924">
    <property type="entry name" value="Peroxiredoxin_BCP/PrxQ"/>
</dbReference>
<evidence type="ECO:0000313" key="16">
    <source>
        <dbReference type="EMBL" id="EDK44080.1"/>
    </source>
</evidence>
<comment type="similarity">
    <text evidence="11">Belongs to the peroxiredoxin family. BCP/PrxQ subfamily.</text>
</comment>
<comment type="subunit">
    <text evidence="2">Monomer.</text>
</comment>
<dbReference type="InterPro" id="IPR000866">
    <property type="entry name" value="AhpC/TSA"/>
</dbReference>
<dbReference type="OMA" id="SHWIFAD"/>